<accession>A0ABR8UUT2</accession>
<dbReference type="Pfam" id="PF17900">
    <property type="entry name" value="Peptidase_M1_N"/>
    <property type="match status" value="1"/>
</dbReference>
<comment type="cofactor">
    <cofactor evidence="2">
        <name>Zn(2+)</name>
        <dbReference type="ChEBI" id="CHEBI:29105"/>
    </cofactor>
</comment>
<dbReference type="Gene3D" id="1.10.390.10">
    <property type="entry name" value="Neutral Protease Domain 2"/>
    <property type="match status" value="1"/>
</dbReference>
<keyword evidence="12" id="KW-0482">Metalloprotease</keyword>
<keyword evidence="11" id="KW-0862">Zinc</keyword>
<dbReference type="InterPro" id="IPR014782">
    <property type="entry name" value="Peptidase_M1_dom"/>
</dbReference>
<dbReference type="InterPro" id="IPR045357">
    <property type="entry name" value="Aminopeptidase_N-like_N"/>
</dbReference>
<feature type="domain" description="Aminopeptidase N-like N-terminal" evidence="16">
    <location>
        <begin position="34"/>
        <end position="204"/>
    </location>
</feature>
<dbReference type="RefSeq" id="WP_191808607.1">
    <property type="nucleotide sequence ID" value="NZ_JACSQD010000006.1"/>
</dbReference>
<evidence type="ECO:0000256" key="4">
    <source>
        <dbReference type="ARBA" id="ARBA00010136"/>
    </source>
</evidence>
<reference evidence="17 18" key="1">
    <citation type="submission" date="2020-08" db="EMBL/GenBank/DDBJ databases">
        <title>A Genomic Blueprint of the Chicken Gut Microbiome.</title>
        <authorList>
            <person name="Gilroy R."/>
            <person name="Ravi A."/>
            <person name="Getino M."/>
            <person name="Pursley I."/>
            <person name="Horton D.L."/>
            <person name="Alikhan N.-F."/>
            <person name="Baker D."/>
            <person name="Gharbi K."/>
            <person name="Hall N."/>
            <person name="Watson M."/>
            <person name="Adriaenssens E.M."/>
            <person name="Foster-Nyarko E."/>
            <person name="Jarju S."/>
            <person name="Secka A."/>
            <person name="Antonio M."/>
            <person name="Oren A."/>
            <person name="Chaudhuri R."/>
            <person name="La Ragione R.M."/>
            <person name="Hildebrand F."/>
            <person name="Pallen M.J."/>
        </authorList>
    </citation>
    <scope>NUCLEOTIDE SEQUENCE [LARGE SCALE GENOMIC DNA]</scope>
    <source>
        <strain evidence="17 18">Sa2CUA1</strain>
    </source>
</reference>
<dbReference type="Proteomes" id="UP000609874">
    <property type="component" value="Unassembled WGS sequence"/>
</dbReference>
<keyword evidence="9" id="KW-0479">Metal-binding</keyword>
<keyword evidence="7" id="KW-0963">Cytoplasm</keyword>
<dbReference type="PRINTS" id="PR00756">
    <property type="entry name" value="ALADIPTASE"/>
</dbReference>
<dbReference type="InterPro" id="IPR042097">
    <property type="entry name" value="Aminopeptidase_N-like_N_sf"/>
</dbReference>
<protein>
    <recommendedName>
        <fullName evidence="6">Aminopeptidase N</fullName>
        <ecNumber evidence="5">3.4.11.2</ecNumber>
    </recommendedName>
    <alternativeName>
        <fullName evidence="13">Alanine aminopeptidase</fullName>
    </alternativeName>
    <alternativeName>
        <fullName evidence="14">Lysyl aminopeptidase</fullName>
    </alternativeName>
</protein>
<dbReference type="InterPro" id="IPR001930">
    <property type="entry name" value="Peptidase_M1"/>
</dbReference>
<comment type="caution">
    <text evidence="17">The sequence shown here is derived from an EMBL/GenBank/DDBJ whole genome shotgun (WGS) entry which is preliminary data.</text>
</comment>
<organism evidence="17 18">
    <name type="scientific">Arthrobacter gallicola</name>
    <dbReference type="NCBI Taxonomy" id="2762225"/>
    <lineage>
        <taxon>Bacteria</taxon>
        <taxon>Bacillati</taxon>
        <taxon>Actinomycetota</taxon>
        <taxon>Actinomycetes</taxon>
        <taxon>Micrococcales</taxon>
        <taxon>Micrococcaceae</taxon>
        <taxon>Arthrobacter</taxon>
    </lineage>
</organism>
<feature type="domain" description="Peptidase M1 membrane alanine aminopeptidase" evidence="15">
    <location>
        <begin position="247"/>
        <end position="422"/>
    </location>
</feature>
<dbReference type="PANTHER" id="PTHR45726">
    <property type="entry name" value="LEUKOTRIENE A-4 HYDROLASE"/>
    <property type="match status" value="1"/>
</dbReference>
<dbReference type="Pfam" id="PF01433">
    <property type="entry name" value="Peptidase_M1"/>
    <property type="match status" value="1"/>
</dbReference>
<evidence type="ECO:0000256" key="7">
    <source>
        <dbReference type="ARBA" id="ARBA00022490"/>
    </source>
</evidence>
<dbReference type="EC" id="3.4.11.2" evidence="5"/>
<evidence type="ECO:0000256" key="14">
    <source>
        <dbReference type="ARBA" id="ARBA00031533"/>
    </source>
</evidence>
<comment type="subcellular location">
    <subcellularLocation>
        <location evidence="3">Cytoplasm</location>
    </subcellularLocation>
</comment>
<evidence type="ECO:0000256" key="9">
    <source>
        <dbReference type="ARBA" id="ARBA00022723"/>
    </source>
</evidence>
<comment type="catalytic activity">
    <reaction evidence="1">
        <text>Release of an N-terminal amino acid, Xaa-|-Yaa- from a peptide, amide or arylamide. Xaa is preferably Ala, but may be most amino acids including Pro (slow action). When a terminal hydrophobic residue is followed by a prolyl residue, the two may be released as an intact Xaa-Pro dipeptide.</text>
        <dbReference type="EC" id="3.4.11.2"/>
    </reaction>
</comment>
<dbReference type="EMBL" id="JACSQD010000006">
    <property type="protein sequence ID" value="MBD7996325.1"/>
    <property type="molecule type" value="Genomic_DNA"/>
</dbReference>
<evidence type="ECO:0000313" key="18">
    <source>
        <dbReference type="Proteomes" id="UP000609874"/>
    </source>
</evidence>
<dbReference type="SUPFAM" id="SSF55486">
    <property type="entry name" value="Metalloproteases ('zincins'), catalytic domain"/>
    <property type="match status" value="1"/>
</dbReference>
<evidence type="ECO:0000256" key="2">
    <source>
        <dbReference type="ARBA" id="ARBA00001947"/>
    </source>
</evidence>
<evidence type="ECO:0000256" key="6">
    <source>
        <dbReference type="ARBA" id="ARBA00015611"/>
    </source>
</evidence>
<dbReference type="Gene3D" id="2.60.40.1730">
    <property type="entry name" value="tricorn interacting facor f3 domain"/>
    <property type="match status" value="1"/>
</dbReference>
<evidence type="ECO:0000256" key="10">
    <source>
        <dbReference type="ARBA" id="ARBA00022801"/>
    </source>
</evidence>
<evidence type="ECO:0000256" key="8">
    <source>
        <dbReference type="ARBA" id="ARBA00022670"/>
    </source>
</evidence>
<evidence type="ECO:0000256" key="13">
    <source>
        <dbReference type="ARBA" id="ARBA00029811"/>
    </source>
</evidence>
<evidence type="ECO:0000259" key="16">
    <source>
        <dbReference type="Pfam" id="PF17900"/>
    </source>
</evidence>
<evidence type="ECO:0000256" key="11">
    <source>
        <dbReference type="ARBA" id="ARBA00022833"/>
    </source>
</evidence>
<comment type="similarity">
    <text evidence="4">Belongs to the peptidase M1 family.</text>
</comment>
<keyword evidence="10" id="KW-0378">Hydrolase</keyword>
<evidence type="ECO:0000313" key="17">
    <source>
        <dbReference type="EMBL" id="MBD7996325.1"/>
    </source>
</evidence>
<sequence length="451" mass="49855">MRAADPSLEHFQQAQSADIDYAPGHGHTEYAVTRYSLDLDYSVTANLLTGTADLELVAREPLAGVVLDLQAQLAVSQVEAGGMQLPFTQNRQHLQITLPARLTSGAVFALRIRYTGFPQPLDGPWGSIGWEELTDGALTAGQPAGAPTWFPCNDHPADKASYRFAVTVEEEYRVIANGTCSGETAQAGRRTWIFDQPEPMPAYLATVQIGRYEQVRLGTPGPELTSPVQLLAAPDRLLSKARAALAEQDRMFAAFEHWFGPYPFGSYTVVVTEDKLEIPLEAQTVTVLGRNHLGRKSRRLLAHELAHQWFGNSVTAAGWQDIWLHEGFATYAEWLWSEAAGRQSADELGMEAWQWLSRRSENLCLVSPGPERMFDDRLYVRGGLALHALRRSAPDSLFFGLVRSWTEEFRYGNASTTEFLELAGRRYAGTGIDPAAVLAPWLVDKALPPCP</sequence>
<evidence type="ECO:0000256" key="12">
    <source>
        <dbReference type="ARBA" id="ARBA00023049"/>
    </source>
</evidence>
<evidence type="ECO:0000256" key="5">
    <source>
        <dbReference type="ARBA" id="ARBA00012564"/>
    </source>
</evidence>
<name>A0ABR8UUT2_9MICC</name>
<evidence type="ECO:0000256" key="3">
    <source>
        <dbReference type="ARBA" id="ARBA00004496"/>
    </source>
</evidence>
<evidence type="ECO:0000259" key="15">
    <source>
        <dbReference type="Pfam" id="PF01433"/>
    </source>
</evidence>
<dbReference type="PANTHER" id="PTHR45726:SF3">
    <property type="entry name" value="LEUKOTRIENE A-4 HYDROLASE"/>
    <property type="match status" value="1"/>
</dbReference>
<proteinExistence type="inferred from homology"/>
<gene>
    <name evidence="17" type="ORF">H9639_13555</name>
</gene>
<keyword evidence="18" id="KW-1185">Reference proteome</keyword>
<dbReference type="InterPro" id="IPR027268">
    <property type="entry name" value="Peptidase_M4/M1_CTD_sf"/>
</dbReference>
<evidence type="ECO:0000256" key="1">
    <source>
        <dbReference type="ARBA" id="ARBA00000098"/>
    </source>
</evidence>
<dbReference type="InterPro" id="IPR034015">
    <property type="entry name" value="M1_LTA4H"/>
</dbReference>
<keyword evidence="8" id="KW-0645">Protease</keyword>
<dbReference type="CDD" id="cd09603">
    <property type="entry name" value="M1_APN_like"/>
    <property type="match status" value="1"/>
</dbReference>
<dbReference type="SUPFAM" id="SSF63737">
    <property type="entry name" value="Leukotriene A4 hydrolase N-terminal domain"/>
    <property type="match status" value="1"/>
</dbReference>